<dbReference type="InterPro" id="IPR015590">
    <property type="entry name" value="Aldehyde_DH_dom"/>
</dbReference>
<proteinExistence type="predicted"/>
<dbReference type="Gene3D" id="3.40.605.10">
    <property type="entry name" value="Aldehyde Dehydrogenase, Chain A, domain 1"/>
    <property type="match status" value="1"/>
</dbReference>
<dbReference type="Gene3D" id="3.40.309.10">
    <property type="entry name" value="Aldehyde Dehydrogenase, Chain A, domain 2"/>
    <property type="match status" value="1"/>
</dbReference>
<dbReference type="NCBIfam" id="NF001221">
    <property type="entry name" value="PRK00197.1"/>
    <property type="match status" value="1"/>
</dbReference>
<gene>
    <name evidence="2" type="ORF">METZ01_LOCUS423488</name>
</gene>
<evidence type="ECO:0000259" key="1">
    <source>
        <dbReference type="Pfam" id="PF00171"/>
    </source>
</evidence>
<organism evidence="2">
    <name type="scientific">marine metagenome</name>
    <dbReference type="NCBI Taxonomy" id="408172"/>
    <lineage>
        <taxon>unclassified sequences</taxon>
        <taxon>metagenomes</taxon>
        <taxon>ecological metagenomes</taxon>
    </lineage>
</organism>
<name>A0A382XIH4_9ZZZZ</name>
<dbReference type="SUPFAM" id="SSF53720">
    <property type="entry name" value="ALDH-like"/>
    <property type="match status" value="1"/>
</dbReference>
<dbReference type="InterPro" id="IPR016161">
    <property type="entry name" value="Ald_DH/histidinol_DH"/>
</dbReference>
<dbReference type="Pfam" id="PF00171">
    <property type="entry name" value="Aldedh"/>
    <property type="match status" value="1"/>
</dbReference>
<evidence type="ECO:0000313" key="2">
    <source>
        <dbReference type="EMBL" id="SVD70634.1"/>
    </source>
</evidence>
<reference evidence="2" key="1">
    <citation type="submission" date="2018-05" db="EMBL/GenBank/DDBJ databases">
        <authorList>
            <person name="Lanie J.A."/>
            <person name="Ng W.-L."/>
            <person name="Kazmierczak K.M."/>
            <person name="Andrzejewski T.M."/>
            <person name="Davidsen T.M."/>
            <person name="Wayne K.J."/>
            <person name="Tettelin H."/>
            <person name="Glass J.I."/>
            <person name="Rusch D."/>
            <person name="Podicherti R."/>
            <person name="Tsui H.-C.T."/>
            <person name="Winkler M.E."/>
        </authorList>
    </citation>
    <scope>NUCLEOTIDE SEQUENCE</scope>
</reference>
<dbReference type="AlphaFoldDB" id="A0A382XIH4"/>
<dbReference type="PANTHER" id="PTHR11063">
    <property type="entry name" value="GLUTAMATE SEMIALDEHYDE DEHYDROGENASE"/>
    <property type="match status" value="1"/>
</dbReference>
<sequence>MEKIGKKAKLASLHLSNISIEKRNSVLKQFSQYLRTNSKSILNSNKKDISNAKSKKIKDSMIDRLKLNNKKIAQIRNSIEEIIKFKDPLGKTLSSWKRPNGLIIKRVSIPIGVIGVIYESRPNVTSDVSALCFKTGNVVILRGGSEAFHSNKILAKLFKRALKKKKCNENCVQFIESKDRNHVDYLLSSMKNYIDVIIPRGGKGLVKKVLKKSTISIIGHYEGLCHVYVDREADLSMAIKVV</sequence>
<dbReference type="InterPro" id="IPR016162">
    <property type="entry name" value="Ald_DH_N"/>
</dbReference>
<feature type="non-terminal residue" evidence="2">
    <location>
        <position position="242"/>
    </location>
</feature>
<dbReference type="EMBL" id="UINC01167890">
    <property type="protein sequence ID" value="SVD70634.1"/>
    <property type="molecule type" value="Genomic_DNA"/>
</dbReference>
<protein>
    <recommendedName>
        <fullName evidence="1">Aldehyde dehydrogenase domain-containing protein</fullName>
    </recommendedName>
</protein>
<accession>A0A382XIH4</accession>
<feature type="domain" description="Aldehyde dehydrogenase" evidence="1">
    <location>
        <begin position="3"/>
        <end position="240"/>
    </location>
</feature>
<dbReference type="InterPro" id="IPR016163">
    <property type="entry name" value="Ald_DH_C"/>
</dbReference>
<dbReference type="PANTHER" id="PTHR11063:SF8">
    <property type="entry name" value="DELTA-1-PYRROLINE-5-CARBOXYLATE SYNTHASE"/>
    <property type="match status" value="1"/>
</dbReference>
<dbReference type="GO" id="GO:0004350">
    <property type="term" value="F:glutamate-5-semialdehyde dehydrogenase activity"/>
    <property type="evidence" value="ECO:0007669"/>
    <property type="project" value="TreeGrafter"/>
</dbReference>